<dbReference type="AlphaFoldDB" id="A0A9D5A2I2"/>
<dbReference type="EMBL" id="JAMSHJ010000006">
    <property type="protein sequence ID" value="KAI5392964.1"/>
    <property type="molecule type" value="Genomic_DNA"/>
</dbReference>
<proteinExistence type="inferred from homology"/>
<feature type="transmembrane region" description="Helical" evidence="7">
    <location>
        <begin position="14"/>
        <end position="32"/>
    </location>
</feature>
<keyword evidence="4" id="KW-0460">Magnesium</keyword>
<dbReference type="PROSITE" id="PS00674">
    <property type="entry name" value="AAA"/>
    <property type="match status" value="1"/>
</dbReference>
<keyword evidence="6" id="KW-0067">ATP-binding</keyword>
<evidence type="ECO:0000256" key="3">
    <source>
        <dbReference type="ARBA" id="ARBA00022801"/>
    </source>
</evidence>
<keyword evidence="10" id="KW-1185">Reference proteome</keyword>
<dbReference type="InterPro" id="IPR050747">
    <property type="entry name" value="Mitochondrial_chaperone_BCS1"/>
</dbReference>
<evidence type="ECO:0000256" key="5">
    <source>
        <dbReference type="ARBA" id="ARBA00049360"/>
    </source>
</evidence>
<dbReference type="InterPro" id="IPR058017">
    <property type="entry name" value="At3g28540-like_C"/>
</dbReference>
<dbReference type="InterPro" id="IPR003959">
    <property type="entry name" value="ATPase_AAA_core"/>
</dbReference>
<dbReference type="GO" id="GO:0005524">
    <property type="term" value="F:ATP binding"/>
    <property type="evidence" value="ECO:0007669"/>
    <property type="project" value="UniProtKB-KW"/>
</dbReference>
<dbReference type="InterPro" id="IPR003593">
    <property type="entry name" value="AAA+_ATPase"/>
</dbReference>
<accession>A0A9D5A2I2</accession>
<keyword evidence="6" id="KW-0547">Nucleotide-binding</keyword>
<evidence type="ECO:0000256" key="4">
    <source>
        <dbReference type="ARBA" id="ARBA00022842"/>
    </source>
</evidence>
<evidence type="ECO:0000313" key="10">
    <source>
        <dbReference type="Proteomes" id="UP001058974"/>
    </source>
</evidence>
<evidence type="ECO:0000256" key="6">
    <source>
        <dbReference type="RuleBase" id="RU003651"/>
    </source>
</evidence>
<feature type="domain" description="AAA+ ATPase" evidence="8">
    <location>
        <begin position="163"/>
        <end position="315"/>
    </location>
</feature>
<comment type="caution">
    <text evidence="9">The sequence shown here is derived from an EMBL/GenBank/DDBJ whole genome shotgun (WGS) entry which is preliminary data.</text>
</comment>
<protein>
    <recommendedName>
        <fullName evidence="8">AAA+ ATPase domain-containing protein</fullName>
    </recommendedName>
</protein>
<comment type="cofactor">
    <cofactor evidence="1">
        <name>Mg(2+)</name>
        <dbReference type="ChEBI" id="CHEBI:18420"/>
    </cofactor>
</comment>
<evidence type="ECO:0000313" key="9">
    <source>
        <dbReference type="EMBL" id="KAI5392964.1"/>
    </source>
</evidence>
<sequence length="394" mass="44743">PNNKKGKKMKQSDMFAQIGSLIASLMFIWAIFQQYFPYQLRNQLEKYSQKLATLIYPYIQITFHEFTGEQKLMRSEAYSSIENYLSTKASTQAKRLKGDIAKNNQSLVLSMDDHEEVSDEFNGVKLWWASGKNVSKPNSFSLHHNIDEKSKAGEFYGRIGRAWKRGYLLYGPPGTGKSTMIAAMANLLGYDLYDLELTAVKDNTELRKLLIETSSKSIIVIEDIDCSLDLTGQRTKKKAKKDDEEERKSGVMMEEREGRMSQVTLSGLLNFIDGLWSACGGERLIVFTTNYVEKLDPALVRKGRMDKHIELSYCGFEAFKILAKNYLNIESHYLFDTICELLEEVEITPADVAEHLMPKSSSGDVQVYLKSLIHALQLAKEGAKVKSMEDAKKL</sequence>
<feature type="non-terminal residue" evidence="9">
    <location>
        <position position="394"/>
    </location>
</feature>
<dbReference type="InterPro" id="IPR003960">
    <property type="entry name" value="ATPase_AAA_CS"/>
</dbReference>
<dbReference type="Pfam" id="PF25568">
    <property type="entry name" value="AAA_lid_At3g28540"/>
    <property type="match status" value="1"/>
</dbReference>
<comment type="catalytic activity">
    <reaction evidence="5">
        <text>ATP + H2O = ADP + phosphate + H(+)</text>
        <dbReference type="Rhea" id="RHEA:13065"/>
        <dbReference type="ChEBI" id="CHEBI:15377"/>
        <dbReference type="ChEBI" id="CHEBI:15378"/>
        <dbReference type="ChEBI" id="CHEBI:30616"/>
        <dbReference type="ChEBI" id="CHEBI:43474"/>
        <dbReference type="ChEBI" id="CHEBI:456216"/>
    </reaction>
</comment>
<evidence type="ECO:0000256" key="1">
    <source>
        <dbReference type="ARBA" id="ARBA00001946"/>
    </source>
</evidence>
<dbReference type="SUPFAM" id="SSF52540">
    <property type="entry name" value="P-loop containing nucleoside triphosphate hydrolases"/>
    <property type="match status" value="1"/>
</dbReference>
<dbReference type="PANTHER" id="PTHR23070">
    <property type="entry name" value="BCS1 AAA-TYPE ATPASE"/>
    <property type="match status" value="1"/>
</dbReference>
<dbReference type="InterPro" id="IPR025753">
    <property type="entry name" value="AAA_N_dom"/>
</dbReference>
<dbReference type="Proteomes" id="UP001058974">
    <property type="component" value="Chromosome 6"/>
</dbReference>
<keyword evidence="7" id="KW-1133">Transmembrane helix</keyword>
<gene>
    <name evidence="9" type="ORF">KIW84_060205</name>
</gene>
<evidence type="ECO:0000259" key="8">
    <source>
        <dbReference type="SMART" id="SM00382"/>
    </source>
</evidence>
<dbReference type="Pfam" id="PF14363">
    <property type="entry name" value="AAA_assoc"/>
    <property type="match status" value="1"/>
</dbReference>
<dbReference type="GO" id="GO:0016887">
    <property type="term" value="F:ATP hydrolysis activity"/>
    <property type="evidence" value="ECO:0007669"/>
    <property type="project" value="InterPro"/>
</dbReference>
<dbReference type="InterPro" id="IPR027417">
    <property type="entry name" value="P-loop_NTPase"/>
</dbReference>
<keyword evidence="7" id="KW-0812">Transmembrane</keyword>
<dbReference type="GO" id="GO:0006950">
    <property type="term" value="P:response to stress"/>
    <property type="evidence" value="ECO:0007669"/>
    <property type="project" value="UniProtKB-ARBA"/>
</dbReference>
<dbReference type="Pfam" id="PF00004">
    <property type="entry name" value="AAA"/>
    <property type="match status" value="1"/>
</dbReference>
<keyword evidence="3" id="KW-0378">Hydrolase</keyword>
<dbReference type="Gene3D" id="3.40.50.300">
    <property type="entry name" value="P-loop containing nucleotide triphosphate hydrolases"/>
    <property type="match status" value="1"/>
</dbReference>
<name>A0A9D5A2I2_PEA</name>
<dbReference type="Gramene" id="Psat06G0020500-T4">
    <property type="protein sequence ID" value="KAI5392964.1"/>
    <property type="gene ID" value="KIW84_060205"/>
</dbReference>
<comment type="similarity">
    <text evidence="2">Belongs to the AAA ATPase family. BCS1 subfamily.</text>
</comment>
<evidence type="ECO:0000256" key="7">
    <source>
        <dbReference type="SAM" id="Phobius"/>
    </source>
</evidence>
<dbReference type="SMART" id="SM00382">
    <property type="entry name" value="AAA"/>
    <property type="match status" value="1"/>
</dbReference>
<organism evidence="9 10">
    <name type="scientific">Pisum sativum</name>
    <name type="common">Garden pea</name>
    <name type="synonym">Lathyrus oleraceus</name>
    <dbReference type="NCBI Taxonomy" id="3888"/>
    <lineage>
        <taxon>Eukaryota</taxon>
        <taxon>Viridiplantae</taxon>
        <taxon>Streptophyta</taxon>
        <taxon>Embryophyta</taxon>
        <taxon>Tracheophyta</taxon>
        <taxon>Spermatophyta</taxon>
        <taxon>Magnoliopsida</taxon>
        <taxon>eudicotyledons</taxon>
        <taxon>Gunneridae</taxon>
        <taxon>Pentapetalae</taxon>
        <taxon>rosids</taxon>
        <taxon>fabids</taxon>
        <taxon>Fabales</taxon>
        <taxon>Fabaceae</taxon>
        <taxon>Papilionoideae</taxon>
        <taxon>50 kb inversion clade</taxon>
        <taxon>NPAAA clade</taxon>
        <taxon>Hologalegina</taxon>
        <taxon>IRL clade</taxon>
        <taxon>Fabeae</taxon>
        <taxon>Lathyrus</taxon>
    </lineage>
</organism>
<reference evidence="9 10" key="1">
    <citation type="journal article" date="2022" name="Nat. Genet.">
        <title>Improved pea reference genome and pan-genome highlight genomic features and evolutionary characteristics.</title>
        <authorList>
            <person name="Yang T."/>
            <person name="Liu R."/>
            <person name="Luo Y."/>
            <person name="Hu S."/>
            <person name="Wang D."/>
            <person name="Wang C."/>
            <person name="Pandey M.K."/>
            <person name="Ge S."/>
            <person name="Xu Q."/>
            <person name="Li N."/>
            <person name="Li G."/>
            <person name="Huang Y."/>
            <person name="Saxena R.K."/>
            <person name="Ji Y."/>
            <person name="Li M."/>
            <person name="Yan X."/>
            <person name="He Y."/>
            <person name="Liu Y."/>
            <person name="Wang X."/>
            <person name="Xiang C."/>
            <person name="Varshney R.K."/>
            <person name="Ding H."/>
            <person name="Gao S."/>
            <person name="Zong X."/>
        </authorList>
    </citation>
    <scope>NUCLEOTIDE SEQUENCE [LARGE SCALE GENOMIC DNA]</scope>
    <source>
        <strain evidence="9 10">cv. Zhongwan 6</strain>
    </source>
</reference>
<keyword evidence="7" id="KW-0472">Membrane</keyword>
<evidence type="ECO:0000256" key="2">
    <source>
        <dbReference type="ARBA" id="ARBA00007448"/>
    </source>
</evidence>
<dbReference type="Gene3D" id="6.10.280.40">
    <property type="match status" value="1"/>
</dbReference>